<dbReference type="Gene3D" id="3.50.50.60">
    <property type="entry name" value="FAD/NAD(P)-binding domain"/>
    <property type="match status" value="1"/>
</dbReference>
<feature type="domain" description="LIM zinc-binding" evidence="21">
    <location>
        <begin position="856"/>
        <end position="918"/>
    </location>
</feature>
<dbReference type="PRINTS" id="PR00420">
    <property type="entry name" value="RNGMNOXGNASE"/>
</dbReference>
<keyword evidence="9" id="KW-0274">FAD</keyword>
<comment type="cofactor">
    <cofactor evidence="1">
        <name>FAD</name>
        <dbReference type="ChEBI" id="CHEBI:57692"/>
    </cofactor>
</comment>
<evidence type="ECO:0000256" key="5">
    <source>
        <dbReference type="ARBA" id="ARBA00012709"/>
    </source>
</evidence>
<dbReference type="GO" id="GO:0120501">
    <property type="term" value="F:F-actin monooxygenase activity"/>
    <property type="evidence" value="ECO:0007669"/>
    <property type="project" value="UniProtKB-EC"/>
</dbReference>
<dbReference type="SMART" id="SM00033">
    <property type="entry name" value="CH"/>
    <property type="match status" value="1"/>
</dbReference>
<dbReference type="SUPFAM" id="SSF57716">
    <property type="entry name" value="Glucocorticoid receptor-like (DNA-binding domain)"/>
    <property type="match status" value="2"/>
</dbReference>
<dbReference type="PANTHER" id="PTHR23167">
    <property type="entry name" value="CALPONIN HOMOLOGY DOMAIN-CONTAINING PROTEIN DDB_G0272472-RELATED"/>
    <property type="match status" value="1"/>
</dbReference>
<evidence type="ECO:0000256" key="15">
    <source>
        <dbReference type="ARBA" id="ARBA00023203"/>
    </source>
</evidence>
<dbReference type="Gene3D" id="1.10.418.10">
    <property type="entry name" value="Calponin-like domain"/>
    <property type="match status" value="1"/>
</dbReference>
<feature type="region of interest" description="Disordered" evidence="19">
    <location>
        <begin position="750"/>
        <end position="782"/>
    </location>
</feature>
<reference evidence="22" key="1">
    <citation type="submission" date="2019-03" db="UniProtKB">
        <authorList>
            <consortium name="Ensembl"/>
        </authorList>
    </citation>
    <scope>IDENTIFICATION</scope>
</reference>
<evidence type="ECO:0000256" key="19">
    <source>
        <dbReference type="SAM" id="MobiDB-lite"/>
    </source>
</evidence>
<feature type="compositionally biased region" description="Gly residues" evidence="19">
    <location>
        <begin position="683"/>
        <end position="692"/>
    </location>
</feature>
<dbReference type="InterPro" id="IPR002938">
    <property type="entry name" value="FAD-bd"/>
</dbReference>
<dbReference type="SUPFAM" id="SSF51905">
    <property type="entry name" value="FAD/NAD(P)-binding domain"/>
    <property type="match status" value="1"/>
</dbReference>
<evidence type="ECO:0000256" key="9">
    <source>
        <dbReference type="ARBA" id="ARBA00022827"/>
    </source>
</evidence>
<comment type="catalytic activity">
    <reaction evidence="17">
        <text>L-methionyl-[F-actin] + NADPH + O2 + H(+) = L-methionyl-(R)-S-oxide-[F-actin] + NADP(+) + H2O</text>
        <dbReference type="Rhea" id="RHEA:51308"/>
        <dbReference type="Rhea" id="RHEA-COMP:12953"/>
        <dbReference type="Rhea" id="RHEA-COMP:12956"/>
        <dbReference type="ChEBI" id="CHEBI:15377"/>
        <dbReference type="ChEBI" id="CHEBI:15378"/>
        <dbReference type="ChEBI" id="CHEBI:15379"/>
        <dbReference type="ChEBI" id="CHEBI:16044"/>
        <dbReference type="ChEBI" id="CHEBI:45764"/>
        <dbReference type="ChEBI" id="CHEBI:57783"/>
        <dbReference type="ChEBI" id="CHEBI:58349"/>
        <dbReference type="EC" id="1.14.13.225"/>
    </reaction>
</comment>
<evidence type="ECO:0000256" key="16">
    <source>
        <dbReference type="ARBA" id="ARBA00023242"/>
    </source>
</evidence>
<dbReference type="Pfam" id="PF25413">
    <property type="entry name" value="Rossman_Mical"/>
    <property type="match status" value="1"/>
</dbReference>
<keyword evidence="15" id="KW-0009">Actin-binding</keyword>
<evidence type="ECO:0000256" key="3">
    <source>
        <dbReference type="ARBA" id="ARBA00004496"/>
    </source>
</evidence>
<dbReference type="PANTHER" id="PTHR23167:SF39">
    <property type="entry name" value="[F-ACTIN]-MONOOXYGENASE MICAL2"/>
    <property type="match status" value="1"/>
</dbReference>
<evidence type="ECO:0000256" key="17">
    <source>
        <dbReference type="ARBA" id="ARBA00049522"/>
    </source>
</evidence>
<evidence type="ECO:0000256" key="11">
    <source>
        <dbReference type="ARBA" id="ARBA00022857"/>
    </source>
</evidence>
<evidence type="ECO:0000256" key="13">
    <source>
        <dbReference type="ARBA" id="ARBA00023033"/>
    </source>
</evidence>
<dbReference type="FunFam" id="3.50.50.60:FF:000004">
    <property type="entry name" value="protein-methionine sulfoxide oxidase MICAL2 isoform X1"/>
    <property type="match status" value="1"/>
</dbReference>
<sequence>MGENEDEKQSQAGQVFENFVQASTCKGTLQAFNILTRHLDLDPLDHRNFYSKLKSKVTTWKAKALWYKLDKRGSHKEYKRGKSCMNTKCLIIGGGPCGLRTAIELAYLGAKVVVVEKRDTFSRNNVLHLWPFTIHDLRGLGAKKFYGKFCAGSIDHISIRQLQLILFKVALMLGVEIHVNVEFVKVLEPPEDQENQKIGWRAEFLPADHSLSDFEFDVIIGADGRRNTLEGFRRKEFRGKLAIAITANFINRNSTAEAKVEEISGVAFIFNQKFFQDLKEETGIDLENIVYYKDCTHYFVMTAKKQSLLDKGVIINDFIDTEMLLCAENVNQDNLLSYAREAADFATNYQLPSLDFALNHYGQPDVAMFDFTSMYASENAALVRERQSHQLLVALVGDSLLEPFWPMGTGCARGFLAAFDTAWMVKSWDQGTPPLELLAERESLYRLLPQTTPENINKNFEQYTLDPGTRYPNLNSNCVRPHQVKHLYITKELHQCPLERLGSVRRSMSLSRRELDIRPSKLLTWCQQQTEGYQHVNVTDLTTSWRSGLALCAIIHRFRPELINFDSLNEDDAVENNQLAFDVAEREFGIPPVTTGKEMASAQEPDKLSMVMYLSKFYELFRGTPLRPVGKTLAFFFRKLLQCPESPGPFLIPGFWDPITNVFIWPLQPSAYPSRGLRSSPEGGNGREGGGQNKVKSMASQLLAKFEESSRNPSLPRQVSPVSTYPWGRFLGTASLGMHVCEGCPLCQTERRHSHPKPERPASGGAPPGPPSLPAGLPGHKRNSSPCGAGVCAGSVSSSHTGAREVPMMELRIFQESRPHPARHGGSPDARHFPPAALCPQESMRKVFPLNLGGSDTCYFCRKRVYVMERLSAEGHFFHRECFRCSVCATTLRLAAYAFDGDEGKFFCKPHFIHFKTNSQQRKRRAELKQQREVCFVLKVLVKQGRPLGRRVFKGPSKRGQSFWPWRG</sequence>
<evidence type="ECO:0000256" key="18">
    <source>
        <dbReference type="PROSITE-ProRule" id="PRU00125"/>
    </source>
</evidence>
<keyword evidence="7" id="KW-0285">Flavoprotein</keyword>
<dbReference type="InterPro" id="IPR001781">
    <property type="entry name" value="Znf_LIM"/>
</dbReference>
<feature type="domain" description="Calponin-homology (CH)" evidence="20">
    <location>
        <begin position="516"/>
        <end position="619"/>
    </location>
</feature>
<dbReference type="InterPro" id="IPR057494">
    <property type="entry name" value="Rossman_Mical"/>
</dbReference>
<keyword evidence="8 18" id="KW-0479">Metal-binding</keyword>
<dbReference type="InterPro" id="IPR001715">
    <property type="entry name" value="CH_dom"/>
</dbReference>
<dbReference type="Ensembl" id="ENSUMAT00000026441.1">
    <property type="protein sequence ID" value="ENSUMAP00000022306.1"/>
    <property type="gene ID" value="ENSUMAG00000016244.1"/>
</dbReference>
<dbReference type="CDD" id="cd21250">
    <property type="entry name" value="CH_MICAL2"/>
    <property type="match status" value="1"/>
</dbReference>
<keyword evidence="16" id="KW-0539">Nucleus</keyword>
<gene>
    <name evidence="22" type="primary">MICAL2</name>
</gene>
<protein>
    <recommendedName>
        <fullName evidence="5">F-actin monooxygenase</fullName>
        <ecNumber evidence="5">1.14.13.225</ecNumber>
    </recommendedName>
</protein>
<evidence type="ECO:0000256" key="1">
    <source>
        <dbReference type="ARBA" id="ARBA00001974"/>
    </source>
</evidence>
<dbReference type="Pfam" id="PF00412">
    <property type="entry name" value="LIM"/>
    <property type="match status" value="1"/>
</dbReference>
<dbReference type="SUPFAM" id="SSF47576">
    <property type="entry name" value="Calponin-homology domain, CH-domain"/>
    <property type="match status" value="1"/>
</dbReference>
<comment type="similarity">
    <text evidence="4">Belongs to the Mical family.</text>
</comment>
<evidence type="ECO:0000259" key="20">
    <source>
        <dbReference type="PROSITE" id="PS50021"/>
    </source>
</evidence>
<dbReference type="FunFam" id="1.10.418.10:FF:000026">
    <property type="entry name" value="protein-methionine sulfoxide oxidase MICAL3 isoform X1"/>
    <property type="match status" value="1"/>
</dbReference>
<dbReference type="AlphaFoldDB" id="A0A452UMT0"/>
<evidence type="ECO:0000256" key="2">
    <source>
        <dbReference type="ARBA" id="ARBA00004123"/>
    </source>
</evidence>
<dbReference type="Gene3D" id="2.10.110.10">
    <property type="entry name" value="Cysteine Rich Protein"/>
    <property type="match status" value="1"/>
</dbReference>
<keyword evidence="12" id="KW-0560">Oxidoreductase</keyword>
<dbReference type="GeneTree" id="ENSGT00940000158780"/>
<dbReference type="EC" id="1.14.13.225" evidence="5"/>
<evidence type="ECO:0000256" key="6">
    <source>
        <dbReference type="ARBA" id="ARBA00022490"/>
    </source>
</evidence>
<proteinExistence type="inferred from homology"/>
<evidence type="ECO:0000256" key="12">
    <source>
        <dbReference type="ARBA" id="ARBA00023002"/>
    </source>
</evidence>
<dbReference type="Pfam" id="PF00307">
    <property type="entry name" value="CH"/>
    <property type="match status" value="1"/>
</dbReference>
<dbReference type="PROSITE" id="PS50023">
    <property type="entry name" value="LIM_DOMAIN_2"/>
    <property type="match status" value="1"/>
</dbReference>
<dbReference type="Pfam" id="PF01494">
    <property type="entry name" value="FAD_binding_3"/>
    <property type="match status" value="1"/>
</dbReference>
<dbReference type="GO" id="GO:0030042">
    <property type="term" value="P:actin filament depolymerization"/>
    <property type="evidence" value="ECO:0007669"/>
    <property type="project" value="UniProtKB-ARBA"/>
</dbReference>
<feature type="region of interest" description="Disordered" evidence="19">
    <location>
        <begin position="674"/>
        <end position="693"/>
    </location>
</feature>
<evidence type="ECO:0000259" key="21">
    <source>
        <dbReference type="PROSITE" id="PS50023"/>
    </source>
</evidence>
<dbReference type="GO" id="GO:0005737">
    <property type="term" value="C:cytoplasm"/>
    <property type="evidence" value="ECO:0007669"/>
    <property type="project" value="UniProtKB-SubCell"/>
</dbReference>
<name>A0A452UMT0_URSMA</name>
<keyword evidence="11" id="KW-0521">NADP</keyword>
<dbReference type="GO" id="GO:0046872">
    <property type="term" value="F:metal ion binding"/>
    <property type="evidence" value="ECO:0007669"/>
    <property type="project" value="UniProtKB-KW"/>
</dbReference>
<accession>A0A452UMT0</accession>
<dbReference type="PROSITE" id="PS00478">
    <property type="entry name" value="LIM_DOMAIN_1"/>
    <property type="match status" value="1"/>
</dbReference>
<evidence type="ECO:0000256" key="7">
    <source>
        <dbReference type="ARBA" id="ARBA00022630"/>
    </source>
</evidence>
<evidence type="ECO:0000256" key="4">
    <source>
        <dbReference type="ARBA" id="ARBA00008223"/>
    </source>
</evidence>
<evidence type="ECO:0000256" key="14">
    <source>
        <dbReference type="ARBA" id="ARBA00023038"/>
    </source>
</evidence>
<dbReference type="GO" id="GO:0003779">
    <property type="term" value="F:actin binding"/>
    <property type="evidence" value="ECO:0007669"/>
    <property type="project" value="UniProtKB-KW"/>
</dbReference>
<evidence type="ECO:0000256" key="10">
    <source>
        <dbReference type="ARBA" id="ARBA00022833"/>
    </source>
</evidence>
<evidence type="ECO:0000256" key="8">
    <source>
        <dbReference type="ARBA" id="ARBA00022723"/>
    </source>
</evidence>
<dbReference type="SMART" id="SM00132">
    <property type="entry name" value="LIM"/>
    <property type="match status" value="1"/>
</dbReference>
<keyword evidence="10 18" id="KW-0862">Zinc</keyword>
<dbReference type="GO" id="GO:0005634">
    <property type="term" value="C:nucleus"/>
    <property type="evidence" value="ECO:0007669"/>
    <property type="project" value="UniProtKB-SubCell"/>
</dbReference>
<dbReference type="InterPro" id="IPR036872">
    <property type="entry name" value="CH_dom_sf"/>
</dbReference>
<organism evidence="22">
    <name type="scientific">Ursus maritimus</name>
    <name type="common">Polar bear</name>
    <name type="synonym">Thalarctos maritimus</name>
    <dbReference type="NCBI Taxonomy" id="29073"/>
    <lineage>
        <taxon>Eukaryota</taxon>
        <taxon>Metazoa</taxon>
        <taxon>Chordata</taxon>
        <taxon>Craniata</taxon>
        <taxon>Vertebrata</taxon>
        <taxon>Euteleostomi</taxon>
        <taxon>Mammalia</taxon>
        <taxon>Eutheria</taxon>
        <taxon>Laurasiatheria</taxon>
        <taxon>Carnivora</taxon>
        <taxon>Caniformia</taxon>
        <taxon>Ursidae</taxon>
        <taxon>Ursus</taxon>
    </lineage>
</organism>
<keyword evidence="13" id="KW-0503">Monooxygenase</keyword>
<dbReference type="FunFam" id="2.10.110.10:FF:000043">
    <property type="entry name" value="protein-methionine sulfoxide oxidase MICAL3 isoform X2"/>
    <property type="match status" value="1"/>
</dbReference>
<keyword evidence="6" id="KW-0963">Cytoplasm</keyword>
<dbReference type="GO" id="GO:0071949">
    <property type="term" value="F:FAD binding"/>
    <property type="evidence" value="ECO:0007669"/>
    <property type="project" value="InterPro"/>
</dbReference>
<dbReference type="InterPro" id="IPR036188">
    <property type="entry name" value="FAD/NAD-bd_sf"/>
</dbReference>
<keyword evidence="14 18" id="KW-0440">LIM domain</keyword>
<dbReference type="InterPro" id="IPR050540">
    <property type="entry name" value="F-actin_Monoox_Mical"/>
</dbReference>
<dbReference type="PROSITE" id="PS50021">
    <property type="entry name" value="CH"/>
    <property type="match status" value="1"/>
</dbReference>
<evidence type="ECO:0000313" key="22">
    <source>
        <dbReference type="Ensembl" id="ENSUMAP00000022306"/>
    </source>
</evidence>
<comment type="subcellular location">
    <subcellularLocation>
        <location evidence="3">Cytoplasm</location>
    </subcellularLocation>
    <subcellularLocation>
        <location evidence="2">Nucleus</location>
    </subcellularLocation>
</comment>
<dbReference type="CDD" id="cd09439">
    <property type="entry name" value="LIM_Mical"/>
    <property type="match status" value="1"/>
</dbReference>